<dbReference type="AlphaFoldDB" id="A0A0A2LC34"/>
<sequence length="490" mass="55222">MGDEVEGISGLHNLQKPRRRRTLIELIIIAKYCLVILTPFFVLVLTEETPSQDSLKAPMAMAQVSNASKNDRSPQKSATDKTPTTNRRNWSEVAGSRIETLNLGTVDRTSILEHLISKVRIEMSESLLEIGQDPETKTEAGVYLHILWREDETTTRVWLYVGQACVLYLRIQKHKDPRHRRKNMGLHYSVWGSAVDMKSAFVTLAMLDAPSSTQTQLVLNLAEMWMCLVFQTLTSLHLGSWLPKSTTALWSGNHLNVALPLWQGFTDSQENKAIIEAVGGRSTFQQYLASEDLVIRAWAEQTRDAFDDIRNSPDPGIRGYWWDLHKGRILKAQDTWGKKKASMAKQYLEGAKAFVALHSGNHGNHQTEVIAGSFRFTVSQTLGLDLHNGDEVILQYHLASTPHPHAYALSALKTDPATRLGVSIRGQDSHGGFHCWLKANGECNLRKMNTLVDILEGYSTEESQGFKRRWFVTKSLDRTNSDPPGRNRYT</sequence>
<evidence type="ECO:0000256" key="2">
    <source>
        <dbReference type="SAM" id="Phobius"/>
    </source>
</evidence>
<evidence type="ECO:0000313" key="4">
    <source>
        <dbReference type="Proteomes" id="UP000030104"/>
    </source>
</evidence>
<protein>
    <submittedName>
        <fullName evidence="3">Uncharacterized protein</fullName>
    </submittedName>
</protein>
<dbReference type="EMBL" id="JQGA01000239">
    <property type="protein sequence ID" value="KGO76756.1"/>
    <property type="molecule type" value="Genomic_DNA"/>
</dbReference>
<feature type="region of interest" description="Disordered" evidence="1">
    <location>
        <begin position="62"/>
        <end position="89"/>
    </location>
</feature>
<proteinExistence type="predicted"/>
<keyword evidence="2" id="KW-0812">Transmembrane</keyword>
<keyword evidence="2" id="KW-1133">Transmembrane helix</keyword>
<evidence type="ECO:0000313" key="3">
    <source>
        <dbReference type="EMBL" id="KGO76756.1"/>
    </source>
</evidence>
<comment type="caution">
    <text evidence="3">The sequence shown here is derived from an EMBL/GenBank/DDBJ whole genome shotgun (WGS) entry which is preliminary data.</text>
</comment>
<dbReference type="HOGENOM" id="CLU_595967_0_0_1"/>
<organism evidence="3 4">
    <name type="scientific">Penicillium italicum</name>
    <name type="common">Blue mold</name>
    <dbReference type="NCBI Taxonomy" id="40296"/>
    <lineage>
        <taxon>Eukaryota</taxon>
        <taxon>Fungi</taxon>
        <taxon>Dikarya</taxon>
        <taxon>Ascomycota</taxon>
        <taxon>Pezizomycotina</taxon>
        <taxon>Eurotiomycetes</taxon>
        <taxon>Eurotiomycetidae</taxon>
        <taxon>Eurotiales</taxon>
        <taxon>Aspergillaceae</taxon>
        <taxon>Penicillium</taxon>
    </lineage>
</organism>
<keyword evidence="4" id="KW-1185">Reference proteome</keyword>
<dbReference type="Proteomes" id="UP000030104">
    <property type="component" value="Unassembled WGS sequence"/>
</dbReference>
<evidence type="ECO:0000256" key="1">
    <source>
        <dbReference type="SAM" id="MobiDB-lite"/>
    </source>
</evidence>
<name>A0A0A2LC34_PENIT</name>
<dbReference type="PhylomeDB" id="A0A0A2LC34"/>
<keyword evidence="2" id="KW-0472">Membrane</keyword>
<dbReference type="OMA" id="LNIQEMW"/>
<dbReference type="OrthoDB" id="5412936at2759"/>
<gene>
    <name evidence="3" type="ORF">PITC_091100</name>
</gene>
<feature type="transmembrane region" description="Helical" evidence="2">
    <location>
        <begin position="23"/>
        <end position="45"/>
    </location>
</feature>
<accession>A0A0A2LC34</accession>
<dbReference type="STRING" id="40296.A0A0A2LC34"/>
<reference evidence="3 4" key="1">
    <citation type="journal article" date="2015" name="Mol. Plant Microbe Interact.">
        <title>Genome, transcriptome, and functional analyses of Penicillium expansum provide new insights into secondary metabolism and pathogenicity.</title>
        <authorList>
            <person name="Ballester A.R."/>
            <person name="Marcet-Houben M."/>
            <person name="Levin E."/>
            <person name="Sela N."/>
            <person name="Selma-Lazaro C."/>
            <person name="Carmona L."/>
            <person name="Wisniewski M."/>
            <person name="Droby S."/>
            <person name="Gonzalez-Candelas L."/>
            <person name="Gabaldon T."/>
        </authorList>
    </citation>
    <scope>NUCLEOTIDE SEQUENCE [LARGE SCALE GENOMIC DNA]</scope>
    <source>
        <strain evidence="3 4">PHI-1</strain>
    </source>
</reference>
<feature type="compositionally biased region" description="Polar residues" evidence="1">
    <location>
        <begin position="75"/>
        <end position="88"/>
    </location>
</feature>